<dbReference type="Proteomes" id="UP000494330">
    <property type="component" value="Unassembled WGS sequence"/>
</dbReference>
<organism evidence="5 6">
    <name type="scientific">Burkholderia paludis</name>
    <dbReference type="NCBI Taxonomy" id="1506587"/>
    <lineage>
        <taxon>Bacteria</taxon>
        <taxon>Pseudomonadati</taxon>
        <taxon>Pseudomonadota</taxon>
        <taxon>Betaproteobacteria</taxon>
        <taxon>Burkholderiales</taxon>
        <taxon>Burkholderiaceae</taxon>
        <taxon>Burkholderia</taxon>
        <taxon>Burkholderia cepacia complex</taxon>
    </lineage>
</organism>
<dbReference type="Pfam" id="PF01965">
    <property type="entry name" value="DJ-1_PfpI"/>
    <property type="match status" value="1"/>
</dbReference>
<dbReference type="PANTHER" id="PTHR43130:SF3">
    <property type="entry name" value="HTH-TYPE TRANSCRIPTIONAL REGULATOR RV1931C"/>
    <property type="match status" value="1"/>
</dbReference>
<dbReference type="InterPro" id="IPR018060">
    <property type="entry name" value="HTH_AraC"/>
</dbReference>
<feature type="domain" description="HTH araC/xylS-type" evidence="4">
    <location>
        <begin position="218"/>
        <end position="316"/>
    </location>
</feature>
<sequence>MMKSDAPLVIALAYDDLCPFEFACAVEVFGLPRPELGANWYRFAVAAVGPGVIRGIGGVRIDADGGLELLDHAATIIVPGWPGPDRPVPDSLVRALRAAHARGCRLASICAGAFVLAATGLLSGRRATTHWHHVDDLARRYPDVTVVPDVLYVDEGALLTSAGSAAGLDLCLHLVRRDFGAQMANRVAQRLVLPAHRSGNQVQRVARPIPARSGMALGALLDHVRADLSRRWTVTRLASDAGVSVRSLHRHFRETTGLAPGEWLIAERVSRALELLEETTLSVEDVSIEVGFGSASTLRAHFRKTLGVLPSARRKNTSDQPD</sequence>
<dbReference type="NCBIfam" id="NF006902">
    <property type="entry name" value="PRK09393.1"/>
    <property type="match status" value="1"/>
</dbReference>
<evidence type="ECO:0000259" key="4">
    <source>
        <dbReference type="PROSITE" id="PS01124"/>
    </source>
</evidence>
<dbReference type="SUPFAM" id="SSF52317">
    <property type="entry name" value="Class I glutamine amidotransferase-like"/>
    <property type="match status" value="1"/>
</dbReference>
<dbReference type="GO" id="GO:0043565">
    <property type="term" value="F:sequence-specific DNA binding"/>
    <property type="evidence" value="ECO:0007669"/>
    <property type="project" value="InterPro"/>
</dbReference>
<protein>
    <submittedName>
        <fullName evidence="5">Transcriptional activator FtrA</fullName>
    </submittedName>
</protein>
<dbReference type="PROSITE" id="PS01124">
    <property type="entry name" value="HTH_ARAC_FAMILY_2"/>
    <property type="match status" value="1"/>
</dbReference>
<evidence type="ECO:0000313" key="5">
    <source>
        <dbReference type="EMBL" id="VWB22687.1"/>
    </source>
</evidence>
<keyword evidence="3" id="KW-0804">Transcription</keyword>
<dbReference type="InterPro" id="IPR029062">
    <property type="entry name" value="Class_I_gatase-like"/>
</dbReference>
<evidence type="ECO:0000313" key="6">
    <source>
        <dbReference type="Proteomes" id="UP000494330"/>
    </source>
</evidence>
<keyword evidence="2" id="KW-0238">DNA-binding</keyword>
<evidence type="ECO:0000256" key="2">
    <source>
        <dbReference type="ARBA" id="ARBA00023125"/>
    </source>
</evidence>
<dbReference type="Pfam" id="PF12833">
    <property type="entry name" value="HTH_18"/>
    <property type="match status" value="1"/>
</dbReference>
<dbReference type="InterPro" id="IPR002818">
    <property type="entry name" value="DJ-1/PfpI"/>
</dbReference>
<evidence type="ECO:0000256" key="1">
    <source>
        <dbReference type="ARBA" id="ARBA00023015"/>
    </source>
</evidence>
<dbReference type="PANTHER" id="PTHR43130">
    <property type="entry name" value="ARAC-FAMILY TRANSCRIPTIONAL REGULATOR"/>
    <property type="match status" value="1"/>
</dbReference>
<keyword evidence="1" id="KW-0805">Transcription regulation</keyword>
<gene>
    <name evidence="5" type="ORF">BPA30113_00768</name>
</gene>
<proteinExistence type="predicted"/>
<dbReference type="SUPFAM" id="SSF46689">
    <property type="entry name" value="Homeodomain-like"/>
    <property type="match status" value="2"/>
</dbReference>
<dbReference type="SMART" id="SM00342">
    <property type="entry name" value="HTH_ARAC"/>
    <property type="match status" value="1"/>
</dbReference>
<dbReference type="InterPro" id="IPR052158">
    <property type="entry name" value="INH-QAR"/>
</dbReference>
<dbReference type="GO" id="GO:0003700">
    <property type="term" value="F:DNA-binding transcription factor activity"/>
    <property type="evidence" value="ECO:0007669"/>
    <property type="project" value="InterPro"/>
</dbReference>
<dbReference type="PROSITE" id="PS00041">
    <property type="entry name" value="HTH_ARAC_FAMILY_1"/>
    <property type="match status" value="1"/>
</dbReference>
<dbReference type="InterPro" id="IPR009057">
    <property type="entry name" value="Homeodomain-like_sf"/>
</dbReference>
<evidence type="ECO:0000256" key="3">
    <source>
        <dbReference type="ARBA" id="ARBA00023163"/>
    </source>
</evidence>
<dbReference type="CDD" id="cd03137">
    <property type="entry name" value="GATase1_AraC_1"/>
    <property type="match status" value="1"/>
</dbReference>
<dbReference type="AlphaFoldDB" id="A0A6P2HWR1"/>
<dbReference type="Gene3D" id="1.10.10.60">
    <property type="entry name" value="Homeodomain-like"/>
    <property type="match status" value="1"/>
</dbReference>
<dbReference type="EMBL" id="CABVQD010000002">
    <property type="protein sequence ID" value="VWB22687.1"/>
    <property type="molecule type" value="Genomic_DNA"/>
</dbReference>
<dbReference type="InterPro" id="IPR018062">
    <property type="entry name" value="HTH_AraC-typ_CS"/>
</dbReference>
<name>A0A6P2HWR1_9BURK</name>
<dbReference type="Gene3D" id="3.40.50.880">
    <property type="match status" value="1"/>
</dbReference>
<reference evidence="5 6" key="1">
    <citation type="submission" date="2019-09" db="EMBL/GenBank/DDBJ databases">
        <authorList>
            <person name="Depoorter E."/>
        </authorList>
    </citation>
    <scope>NUCLEOTIDE SEQUENCE [LARGE SCALE GENOMIC DNA]</scope>
    <source>
        <strain evidence="5">LMG 30113</strain>
    </source>
</reference>
<accession>A0A6P2HWR1</accession>
<keyword evidence="6" id="KW-1185">Reference proteome</keyword>